<dbReference type="PANTHER" id="PTHR37805:SF1">
    <property type="entry name" value="CYTOPLASMIC PROTEIN"/>
    <property type="match status" value="1"/>
</dbReference>
<dbReference type="RefSeq" id="WP_078758614.1">
    <property type="nucleotide sequence ID" value="NZ_FUXP01000007.1"/>
</dbReference>
<dbReference type="InterPro" id="IPR009921">
    <property type="entry name" value="YehS-like"/>
</dbReference>
<dbReference type="PANTHER" id="PTHR37805">
    <property type="entry name" value="CYTOPLASMIC PROTEIN-RELATED"/>
    <property type="match status" value="1"/>
</dbReference>
<dbReference type="AlphaFoldDB" id="A0A1T4R8W0"/>
<organism evidence="1 2">
    <name type="scientific">Lysobacter spongiicola DSM 21749</name>
    <dbReference type="NCBI Taxonomy" id="1122188"/>
    <lineage>
        <taxon>Bacteria</taxon>
        <taxon>Pseudomonadati</taxon>
        <taxon>Pseudomonadota</taxon>
        <taxon>Gammaproteobacteria</taxon>
        <taxon>Lysobacterales</taxon>
        <taxon>Lysobacteraceae</taxon>
        <taxon>Novilysobacter</taxon>
    </lineage>
</organism>
<name>A0A1T4R8W0_9GAMM</name>
<dbReference type="OrthoDB" id="9788465at2"/>
<sequence length="162" mass="18182">MINNDVLRSIRYMLDLSDGKVVEIAHLADPALDIDKDDVRAFLLKEDEPGYVACSDSVLAHFLDGLIIHLRGRDESRPPRPVEKRISNNVVLKKLRVAFELKDVDMHQVFADAGFPVSKPELSALCRQPGHKNYRPCGDQLLRNFLKGLTLRLRGDGASDHA</sequence>
<evidence type="ECO:0000313" key="2">
    <source>
        <dbReference type="Proteomes" id="UP000190061"/>
    </source>
</evidence>
<protein>
    <submittedName>
        <fullName evidence="1">Uncharacterized conserved protein YehS, DUF1456 family</fullName>
    </submittedName>
</protein>
<dbReference type="STRING" id="1122188.SAMN02745674_02048"/>
<keyword evidence="2" id="KW-1185">Reference proteome</keyword>
<dbReference type="Pfam" id="PF07308">
    <property type="entry name" value="DUF1456"/>
    <property type="match status" value="2"/>
</dbReference>
<evidence type="ECO:0000313" key="1">
    <source>
        <dbReference type="EMBL" id="SKA12462.1"/>
    </source>
</evidence>
<dbReference type="Proteomes" id="UP000190061">
    <property type="component" value="Unassembled WGS sequence"/>
</dbReference>
<dbReference type="EMBL" id="FUXP01000007">
    <property type="protein sequence ID" value="SKA12462.1"/>
    <property type="molecule type" value="Genomic_DNA"/>
</dbReference>
<reference evidence="1 2" key="1">
    <citation type="submission" date="2017-02" db="EMBL/GenBank/DDBJ databases">
        <authorList>
            <person name="Peterson S.W."/>
        </authorList>
    </citation>
    <scope>NUCLEOTIDE SEQUENCE [LARGE SCALE GENOMIC DNA]</scope>
    <source>
        <strain evidence="1 2">DSM 21749</strain>
    </source>
</reference>
<proteinExistence type="predicted"/>
<accession>A0A1T4R8W0</accession>
<gene>
    <name evidence="1" type="ORF">SAMN02745674_02048</name>
</gene>